<gene>
    <name evidence="6" type="ORF">AFUS01_LOCUS39066</name>
</gene>
<evidence type="ECO:0000259" key="5">
    <source>
        <dbReference type="Pfam" id="PF04153"/>
    </source>
</evidence>
<sequence length="447" mass="49901">MSYGGLPCPEGHDSLTYGQVINALGGLTSLNTQASGPLLPRSRLSLMTISDTPNYSRGSSRYSSKQKERSRQNGIQLPVVTKGGLKLKSPSSSGYYGQPVVQPQPSLDPMEFPSLPLSKPGLMDLYPQNHSNSNNCLTKKIFLESGRYAKTTDDFPALLKTSPGAIGHHLNGDLSSSNINGRIGCVKKEREASKGIIASPDGRISNIPSSMVADQFGMIGLVSMIKLMETDPDLVALPCGYDLGVFGLNLESKVDLFPSFGGPLASGSVRTEDVEVDVPREYNITNPLAYPEEVVSSVREKLTPLKIKNYKDDLLFYLFYSSTGDILQLLAAAELYIRDWRYHKEEKVWIIKIPGVAAEEKGRGFERGTYYFFDTDSWKKRDKEFYLEYDKLEERPVVPHGYMQKYLSYASATLPKLYKCSMKNFAEMKILVFMYLRCLTRSNYILQ</sequence>
<keyword evidence="7" id="KW-1185">Reference proteome</keyword>
<evidence type="ECO:0000313" key="6">
    <source>
        <dbReference type="EMBL" id="CAG7829191.1"/>
    </source>
</evidence>
<dbReference type="PANTHER" id="PTHR23326">
    <property type="entry name" value="CCR4 NOT-RELATED"/>
    <property type="match status" value="1"/>
</dbReference>
<dbReference type="InterPro" id="IPR040168">
    <property type="entry name" value="Not2/3/5"/>
</dbReference>
<dbReference type="OrthoDB" id="25391at2759"/>
<dbReference type="GO" id="GO:0006355">
    <property type="term" value="P:regulation of DNA-templated transcription"/>
    <property type="evidence" value="ECO:0007669"/>
    <property type="project" value="InterPro"/>
</dbReference>
<protein>
    <recommendedName>
        <fullName evidence="5">NOT2/NOT3/NOT5 C-terminal domain-containing protein</fullName>
    </recommendedName>
</protein>
<dbReference type="InterPro" id="IPR007282">
    <property type="entry name" value="NOT2/3/5_C"/>
</dbReference>
<dbReference type="GO" id="GO:0030015">
    <property type="term" value="C:CCR4-NOT core complex"/>
    <property type="evidence" value="ECO:0007669"/>
    <property type="project" value="InterPro"/>
</dbReference>
<dbReference type="Pfam" id="PF04153">
    <property type="entry name" value="NOT2_3_5_C"/>
    <property type="match status" value="1"/>
</dbReference>
<feature type="compositionally biased region" description="Polar residues" evidence="4">
    <location>
        <begin position="49"/>
        <end position="63"/>
    </location>
</feature>
<evidence type="ECO:0000256" key="3">
    <source>
        <dbReference type="ARBA" id="ARBA00023163"/>
    </source>
</evidence>
<name>A0A8J2LW13_9HEXA</name>
<reference evidence="6" key="1">
    <citation type="submission" date="2021-06" db="EMBL/GenBank/DDBJ databases">
        <authorList>
            <person name="Hodson N. C."/>
            <person name="Mongue J. A."/>
            <person name="Jaron S. K."/>
        </authorList>
    </citation>
    <scope>NUCLEOTIDE SEQUENCE</scope>
</reference>
<dbReference type="Proteomes" id="UP000708208">
    <property type="component" value="Unassembled WGS sequence"/>
</dbReference>
<evidence type="ECO:0000313" key="7">
    <source>
        <dbReference type="Proteomes" id="UP000708208"/>
    </source>
</evidence>
<accession>A0A8J2LW13</accession>
<keyword evidence="3" id="KW-0804">Transcription</keyword>
<keyword evidence="2" id="KW-0805">Transcription regulation</keyword>
<comment type="similarity">
    <text evidence="1">Belongs to the CNOT2/3/5 family.</text>
</comment>
<feature type="region of interest" description="Disordered" evidence="4">
    <location>
        <begin position="49"/>
        <end position="75"/>
    </location>
</feature>
<proteinExistence type="inferred from homology"/>
<comment type="caution">
    <text evidence="6">The sequence shown here is derived from an EMBL/GenBank/DDBJ whole genome shotgun (WGS) entry which is preliminary data.</text>
</comment>
<organism evidence="6 7">
    <name type="scientific">Allacma fusca</name>
    <dbReference type="NCBI Taxonomy" id="39272"/>
    <lineage>
        <taxon>Eukaryota</taxon>
        <taxon>Metazoa</taxon>
        <taxon>Ecdysozoa</taxon>
        <taxon>Arthropoda</taxon>
        <taxon>Hexapoda</taxon>
        <taxon>Collembola</taxon>
        <taxon>Symphypleona</taxon>
        <taxon>Sminthuridae</taxon>
        <taxon>Allacma</taxon>
    </lineage>
</organism>
<evidence type="ECO:0000256" key="4">
    <source>
        <dbReference type="SAM" id="MobiDB-lite"/>
    </source>
</evidence>
<dbReference type="AlphaFoldDB" id="A0A8J2LW13"/>
<dbReference type="EMBL" id="CAJVCH010550475">
    <property type="protein sequence ID" value="CAG7829191.1"/>
    <property type="molecule type" value="Genomic_DNA"/>
</dbReference>
<evidence type="ECO:0000256" key="1">
    <source>
        <dbReference type="ARBA" id="ARBA00007682"/>
    </source>
</evidence>
<evidence type="ECO:0000256" key="2">
    <source>
        <dbReference type="ARBA" id="ARBA00023015"/>
    </source>
</evidence>
<feature type="domain" description="NOT2/NOT3/NOT5 C-terminal" evidence="5">
    <location>
        <begin position="279"/>
        <end position="392"/>
    </location>
</feature>